<evidence type="ECO:0000313" key="1">
    <source>
        <dbReference type="EMBL" id="QQP51691.1"/>
    </source>
</evidence>
<keyword evidence="2" id="KW-1185">Reference proteome</keyword>
<feature type="non-terminal residue" evidence="1">
    <location>
        <position position="1"/>
    </location>
</feature>
<sequence length="92" mass="10496">TYRHPASLGIGVIGTGNQRLVRRNVHRATRFKALEESRESSVDEDRRILGLRRAKVPLMVYSCGGFTRCYRLARFYSVDGPPIGLKYRDNPT</sequence>
<organism evidence="1 2">
    <name type="scientific">Caligus rogercresseyi</name>
    <name type="common">Sea louse</name>
    <dbReference type="NCBI Taxonomy" id="217165"/>
    <lineage>
        <taxon>Eukaryota</taxon>
        <taxon>Metazoa</taxon>
        <taxon>Ecdysozoa</taxon>
        <taxon>Arthropoda</taxon>
        <taxon>Crustacea</taxon>
        <taxon>Multicrustacea</taxon>
        <taxon>Hexanauplia</taxon>
        <taxon>Copepoda</taxon>
        <taxon>Siphonostomatoida</taxon>
        <taxon>Caligidae</taxon>
        <taxon>Caligus</taxon>
    </lineage>
</organism>
<name>A0A7T8HKZ3_CALRO</name>
<feature type="non-terminal residue" evidence="1">
    <location>
        <position position="92"/>
    </location>
</feature>
<dbReference type="Proteomes" id="UP000595437">
    <property type="component" value="Chromosome 8"/>
</dbReference>
<proteinExistence type="predicted"/>
<dbReference type="AlphaFoldDB" id="A0A7T8HKZ3"/>
<reference evidence="2" key="1">
    <citation type="submission" date="2021-01" db="EMBL/GenBank/DDBJ databases">
        <title>Caligus Genome Assembly.</title>
        <authorList>
            <person name="Gallardo-Escarate C."/>
        </authorList>
    </citation>
    <scope>NUCLEOTIDE SEQUENCE [LARGE SCALE GENOMIC DNA]</scope>
</reference>
<protein>
    <submittedName>
        <fullName evidence="1">Uncharacterized protein</fullName>
    </submittedName>
</protein>
<dbReference type="EMBL" id="CP045897">
    <property type="protein sequence ID" value="QQP51691.1"/>
    <property type="molecule type" value="Genomic_DNA"/>
</dbReference>
<gene>
    <name evidence="1" type="ORF">FKW44_013125</name>
</gene>
<accession>A0A7T8HKZ3</accession>
<evidence type="ECO:0000313" key="2">
    <source>
        <dbReference type="Proteomes" id="UP000595437"/>
    </source>
</evidence>